<comment type="caution">
    <text evidence="2">The sequence shown here is derived from an EMBL/GenBank/DDBJ whole genome shotgun (WGS) entry which is preliminary data.</text>
</comment>
<name>A0A660SL02_UNCW3</name>
<evidence type="ECO:0000256" key="1">
    <source>
        <dbReference type="SAM" id="SignalP"/>
    </source>
</evidence>
<accession>A0A660SL02</accession>
<dbReference type="EMBL" id="QNBE01000008">
    <property type="protein sequence ID" value="RKX71464.1"/>
    <property type="molecule type" value="Genomic_DNA"/>
</dbReference>
<gene>
    <name evidence="2" type="ORF">DRP53_01415</name>
</gene>
<evidence type="ECO:0000313" key="2">
    <source>
        <dbReference type="EMBL" id="RKX71464.1"/>
    </source>
</evidence>
<evidence type="ECO:0000313" key="3">
    <source>
        <dbReference type="Proteomes" id="UP000268469"/>
    </source>
</evidence>
<keyword evidence="1" id="KW-0732">Signal</keyword>
<feature type="chain" id="PRO_5024952224" evidence="1">
    <location>
        <begin position="23"/>
        <end position="468"/>
    </location>
</feature>
<dbReference type="NCBIfam" id="TIGR04183">
    <property type="entry name" value="Por_Secre_tail"/>
    <property type="match status" value="1"/>
</dbReference>
<reference evidence="2 3" key="1">
    <citation type="submission" date="2018-06" db="EMBL/GenBank/DDBJ databases">
        <title>Extensive metabolic versatility and redundancy in microbially diverse, dynamic hydrothermal sediments.</title>
        <authorList>
            <person name="Dombrowski N."/>
            <person name="Teske A."/>
            <person name="Baker B.J."/>
        </authorList>
    </citation>
    <scope>NUCLEOTIDE SEQUENCE [LARGE SCALE GENOMIC DNA]</scope>
    <source>
        <strain evidence="2">B36_G15</strain>
    </source>
</reference>
<dbReference type="InterPro" id="IPR026444">
    <property type="entry name" value="Secre_tail"/>
</dbReference>
<feature type="signal peptide" evidence="1">
    <location>
        <begin position="1"/>
        <end position="22"/>
    </location>
</feature>
<dbReference type="AlphaFoldDB" id="A0A660SL02"/>
<proteinExistence type="predicted"/>
<protein>
    <submittedName>
        <fullName evidence="2">Uncharacterized protein</fullName>
    </submittedName>
</protein>
<sequence length="468" mass="53165">MGRLCVLRLIMFSMMIVSSLSAKEWLYSWADVDGDKIQEKFIYVIGENGEINVPYVYAPWVTVIAWNTCRTAISIMKLRQKIYWGEDLLLDTGKLPEVPNGQSWHYEETFYDTMFTYVDGDNVVTIWQSKRAKLKRVVTLNNTCAIIRFHLWYHKGDCWKYLGKTGLLMTWNDGKTGVEESKQFVLERLQELKNTYEDSFPSVKPGEFLFKISYSYDDYAKQLDDYSVLAWDGWSSGYPGNSAIFGTVLLPKPEYLFTEYNSAPCKEFTYADWSLKGEMLLAEIRITPRTINLKSHGVFTASIQLSGHAPSEIDLSTVVCEGAKAFDGHYTPNKLVAKFYVDDLIGVKPGLQEFTVTGRLKSGEAFSGVDTVRVIDSDVICLNILPNPVREKAEIRVQLEGDNPVLLRIFSVTGRLVKEITMNRKNFPGLKTIWKREDTNGRRVPPGVYLIQVSSGGAETTRKVVVVD</sequence>
<organism evidence="2 3">
    <name type="scientific">candidate division WOR-3 bacterium</name>
    <dbReference type="NCBI Taxonomy" id="2052148"/>
    <lineage>
        <taxon>Bacteria</taxon>
        <taxon>Bacteria division WOR-3</taxon>
    </lineage>
</organism>
<dbReference type="Proteomes" id="UP000268469">
    <property type="component" value="Unassembled WGS sequence"/>
</dbReference>
<dbReference type="Gene3D" id="2.60.40.4070">
    <property type="match status" value="1"/>
</dbReference>